<reference evidence="2 3" key="1">
    <citation type="submission" date="2019-10" db="EMBL/GenBank/DDBJ databases">
        <authorList>
            <person name="Palmer J.M."/>
        </authorList>
    </citation>
    <scope>NUCLEOTIDE SEQUENCE [LARGE SCALE GENOMIC DNA]</scope>
    <source>
        <strain evidence="2 3">TWF506</strain>
    </source>
</reference>
<name>A0AAN8NQS0_9PEZI</name>
<dbReference type="Proteomes" id="UP001307849">
    <property type="component" value="Unassembled WGS sequence"/>
</dbReference>
<keyword evidence="3" id="KW-1185">Reference proteome</keyword>
<proteinExistence type="predicted"/>
<dbReference type="AlphaFoldDB" id="A0AAN8NQS0"/>
<evidence type="ECO:0000313" key="2">
    <source>
        <dbReference type="EMBL" id="KAK6520054.1"/>
    </source>
</evidence>
<organism evidence="2 3">
    <name type="scientific">Arthrobotrys conoides</name>
    <dbReference type="NCBI Taxonomy" id="74498"/>
    <lineage>
        <taxon>Eukaryota</taxon>
        <taxon>Fungi</taxon>
        <taxon>Dikarya</taxon>
        <taxon>Ascomycota</taxon>
        <taxon>Pezizomycotina</taxon>
        <taxon>Orbiliomycetes</taxon>
        <taxon>Orbiliales</taxon>
        <taxon>Orbiliaceae</taxon>
        <taxon>Arthrobotrys</taxon>
    </lineage>
</organism>
<feature type="compositionally biased region" description="Polar residues" evidence="1">
    <location>
        <begin position="833"/>
        <end position="843"/>
    </location>
</feature>
<gene>
    <name evidence="2" type="ORF">TWF506_000344</name>
</gene>
<accession>A0AAN8NQS0</accession>
<evidence type="ECO:0000256" key="1">
    <source>
        <dbReference type="SAM" id="MobiDB-lite"/>
    </source>
</evidence>
<feature type="region of interest" description="Disordered" evidence="1">
    <location>
        <begin position="412"/>
        <end position="445"/>
    </location>
</feature>
<dbReference type="EMBL" id="JAVHJM010000001">
    <property type="protein sequence ID" value="KAK6520054.1"/>
    <property type="molecule type" value="Genomic_DNA"/>
</dbReference>
<evidence type="ECO:0000313" key="3">
    <source>
        <dbReference type="Proteomes" id="UP001307849"/>
    </source>
</evidence>
<protein>
    <submittedName>
        <fullName evidence="2">Uncharacterized protein</fullName>
    </submittedName>
</protein>
<comment type="caution">
    <text evidence="2">The sequence shown here is derived from an EMBL/GenBank/DDBJ whole genome shotgun (WGS) entry which is preliminary data.</text>
</comment>
<feature type="region of interest" description="Disordered" evidence="1">
    <location>
        <begin position="791"/>
        <end position="847"/>
    </location>
</feature>
<sequence length="871" mass="97269">MSANGSPAFASPGLKTPHSQQPYKIHFPLPPDLQPNLLAHLDLRISIFTKLFFNNHILNKPLSWIGSQTLRITSDSLVRDTSQPENLYTILPIAISATPYFLPIMIVEDIARALTGAQAIDIIGSYQADLNGVDGILSKIMMDSLQSPYVALGMVKKSPNFNWIQNPGGNDGMGIVIEVYTGKTGGEAVGSIYCGPGSIYNEAWKSGGAGNRKSTIMEVKGIKKAIAVIERAKTKHGYPISFAFIAINCIEVLDRLEGWDREVGAPCFKKRGVWKEILDMLRKVREYGVRIEFCESRKYRENMVQGMMERRLQFQREPGARNHDTAVVEPDSIQWALYPHSLENNPLAASSEMIVTKDIVLRALPLGVLGEAVDKKEPELRRSTRQRKRIRTGDETGRVPTGLALEPLTDRQTILPGPHSLTGAPVGSSRGAIDPDENIKGSGIDVNDRNGLDYGFQGGKLKEMTDSDVERTFTDCFKDMRRLKMSHGGVTSESVDDVPTADEEGLNMLYQDGAADLVDAREWKRALGSHLAVGKPLRYPWAPTVDYGGIQGDEDESINPEDPVEVTQDSWTQFRSNIQAFREEFGSEMDNKPAYDEDSMNKYENELDKDEEKGFKVPALYQSGGPSPESRNSIRTPQSYLEIERDQRDPEIFGEGEMELKMPEIDMNDTNACTIQPPVRADVQGREAFTRRTPLYNTPEYKGTPSEEWTSEELQTIDDIIEEIYNTQNENAYDNDEKIGDAKAEGEMVLQNDNYPRTRSRSRSLSRLRRKIGDVKLGGETILEEDTVQTQRMGIPGSPGKKRYNRSSSKASRSPVRRITRASRSPVKRMGSGSPTKGFTSTSRIEKPVDRNMAFKGLARAITDSYELMEE</sequence>